<name>A0A2N3Q034_9PROT</name>
<sequence>MDAPRKIPAQVDPAAPGNAAVSEFVDVMDELKSILAEENDLLSQGLPASVLETIGEKEQLSQKYGVLGNDLVDRSGGQILSDGALREKLLEASAELVAMTEENRQLLSNALAATRRRVDKVMDAIRTCEEDDTRNSDDQPSPRRG</sequence>
<keyword evidence="2" id="KW-1185">Reference proteome</keyword>
<protein>
    <recommendedName>
        <fullName evidence="3">Flagellar protein FlgN</fullName>
    </recommendedName>
</protein>
<proteinExistence type="predicted"/>
<dbReference type="EMBL" id="PIUM01000002">
    <property type="protein sequence ID" value="PKU26006.1"/>
    <property type="molecule type" value="Genomic_DNA"/>
</dbReference>
<evidence type="ECO:0000313" key="2">
    <source>
        <dbReference type="Proteomes" id="UP000233293"/>
    </source>
</evidence>
<accession>A0A2N3Q034</accession>
<evidence type="ECO:0008006" key="3">
    <source>
        <dbReference type="Google" id="ProtNLM"/>
    </source>
</evidence>
<dbReference type="AlphaFoldDB" id="A0A2N3Q034"/>
<comment type="caution">
    <text evidence="1">The sequence shown here is derived from an EMBL/GenBank/DDBJ whole genome shotgun (WGS) entry which is preliminary data.</text>
</comment>
<organism evidence="1 2">
    <name type="scientific">Telmatospirillum siberiense</name>
    <dbReference type="NCBI Taxonomy" id="382514"/>
    <lineage>
        <taxon>Bacteria</taxon>
        <taxon>Pseudomonadati</taxon>
        <taxon>Pseudomonadota</taxon>
        <taxon>Alphaproteobacteria</taxon>
        <taxon>Rhodospirillales</taxon>
        <taxon>Rhodospirillaceae</taxon>
        <taxon>Telmatospirillum</taxon>
    </lineage>
</organism>
<dbReference type="Proteomes" id="UP000233293">
    <property type="component" value="Unassembled WGS sequence"/>
</dbReference>
<dbReference type="RefSeq" id="WP_101248968.1">
    <property type="nucleotide sequence ID" value="NZ_PIUM01000002.1"/>
</dbReference>
<evidence type="ECO:0000313" key="1">
    <source>
        <dbReference type="EMBL" id="PKU26006.1"/>
    </source>
</evidence>
<reference evidence="2" key="1">
    <citation type="submission" date="2017-12" db="EMBL/GenBank/DDBJ databases">
        <title>Draft genome sequence of Telmatospirillum siberiense 26-4b1T, an acidotolerant peatland alphaproteobacterium potentially involved in sulfur cycling.</title>
        <authorList>
            <person name="Hausmann B."/>
            <person name="Pjevac P."/>
            <person name="Schreck K."/>
            <person name="Herbold C.W."/>
            <person name="Daims H."/>
            <person name="Wagner M."/>
            <person name="Pester M."/>
            <person name="Loy A."/>
        </authorList>
    </citation>
    <scope>NUCLEOTIDE SEQUENCE [LARGE SCALE GENOMIC DNA]</scope>
    <source>
        <strain evidence="2">26-4b1</strain>
    </source>
</reference>
<gene>
    <name evidence="1" type="ORF">CWS72_02355</name>
</gene>